<evidence type="ECO:0000256" key="3">
    <source>
        <dbReference type="SAM" id="MobiDB-lite"/>
    </source>
</evidence>
<sequence length="1387" mass="154707">MERRRDSPSNKGAPNSNEEVPMSSPFPSPFGIARTSSPRAFWEGKSQENNRPRGDSVGRRSSLEKLKRASRVQNNTKIFQKPDDTAPPPRPMSYHGAGLSSPYTSPQVPRNSKIPLPMPKKLDPFVRPETPPKQAAKLTSILTSPGTPRMPGKPSLISSYRTNNYEGEGGSYSEIEGYEQVNRSPARRPKSVTFDKEPPDVLHYEMVTPDPSVEGSPAMHYDSEEDEEDEDELEHTPVIEPDQWERISSESVMPASFEDTFRSTPSPSARPLPPIPGVFNSRRESGSPSGSRPLPSIPVTKADLENLEKVPLEERVRLMMQEDVAGHEQPSRRRSTESNQPIREQEGEEEEAGLGIMMDDMSPSNRETEGKHDIRRESVSPSQLEDGDISDSDETSPNSDRGLGIESGSSGHYESASEYEPPPRLSRESIRRQVEARREHSFDSQQIIEEDSSENDTYLFDQENKNSPMHESKIEIKQEHSDDESIDVYAIPDMYNFPERPSSRFNTRSPDLSEVTGSEASRYDDDDNESRYSGFGEDENATETTPVPLREEFPPIPTKFQPSIALEKGELAAGQQTKEEEGMNVGIAPDDPRMSLPEFSSIFGDEGLGLTAYMTPSPPLLPVEAPKPEPLELTPSSELAPSSGIVRKFFTQQLGPEDQTESASDELVTDDEEDTGSVIRHKIYHSDIEEDEDEDFDSSEELDDGELSDTGTIQAARSPSPVAESIATIRVPSGMLKTRASATPADMAAMAAARRQVSGEIRIAPPVPRIPKAYHSEGEPSLSSDDEDDIPEEDVTSADEASERKLPEKKRKSIGIPALGEFKFDLKLDDLTEEFDRVIETQKRGYLMRQNTRVIHASSRDPEEDETEPAPRPGHSRTQSWSVEPWRTSTRRKSQRDSTGGVVVRKRPSAGAPIPPLPGKDGKVLPIVDENEAANVTLQVEDGAERGRLFVKVIGVKDLTLPLPQGQPTYFCLTLDNGLHCVTTSWLELGKNAPIGQEFELVVLNDLEFQLTLQTKLEQPPPSPPKAVIKALPVKPKQSTFSRVFTSPKKRKQLEQQMQQMQQMEQQQQQQRQEPPPPATAWDLLHGLVARDGSFARSYVCLTDFETRAFGRPFTTDINCFNEWAVDTASVKSKKGLQGALQPARKAPYKIGKLEVQLLFVPKPPGASDKDLPKSMNAAIRELREAESTMNKTWEGNLSQQGGDCPYWRRRYFKLVGPRLTAYHEATRQPRATINLSKASKLINDRNTLLDPNVSGPGKSRRKSGFSEDEEGYMFVEEGFRIRFGNGEVIDFYADSPEDKEGWIKVLSETIGRIPDKRGWCDLVISKEAKEKTEKEKVQATAARVRAAQAQMRQAPPLPTQSRPHPLSQPATSPRSNRRQPPAHLYR</sequence>
<feature type="compositionally biased region" description="Basic and acidic residues" evidence="3">
    <location>
        <begin position="45"/>
        <end position="67"/>
    </location>
</feature>
<accession>A0ABR3GMI2</accession>
<dbReference type="Pfam" id="PF00169">
    <property type="entry name" value="PH"/>
    <property type="match status" value="1"/>
</dbReference>
<feature type="domain" description="PH" evidence="4">
    <location>
        <begin position="1191"/>
        <end position="1312"/>
    </location>
</feature>
<name>A0ABR3GMI2_9PEZI</name>
<feature type="region of interest" description="Disordered" evidence="3">
    <location>
        <begin position="619"/>
        <end position="747"/>
    </location>
</feature>
<dbReference type="InterPro" id="IPR011993">
    <property type="entry name" value="PH-like_dom_sf"/>
</dbReference>
<feature type="compositionally biased region" description="Polar residues" evidence="3">
    <location>
        <begin position="9"/>
        <end position="18"/>
    </location>
</feature>
<protein>
    <submittedName>
        <fullName evidence="5">Bud site selection protein bud4</fullName>
    </submittedName>
</protein>
<keyword evidence="1" id="KW-0132">Cell division</keyword>
<feature type="compositionally biased region" description="Acidic residues" evidence="3">
    <location>
        <begin position="784"/>
        <end position="797"/>
    </location>
</feature>
<evidence type="ECO:0000259" key="4">
    <source>
        <dbReference type="PROSITE" id="PS50003"/>
    </source>
</evidence>
<feature type="compositionally biased region" description="Acidic residues" evidence="3">
    <location>
        <begin position="688"/>
        <end position="707"/>
    </location>
</feature>
<comment type="caution">
    <text evidence="5">The sequence shown here is derived from an EMBL/GenBank/DDBJ whole genome shotgun (WGS) entry which is preliminary data.</text>
</comment>
<feature type="region of interest" description="Disordered" evidence="3">
    <location>
        <begin position="1247"/>
        <end position="1268"/>
    </location>
</feature>
<organism evidence="5 6">
    <name type="scientific">Discina gigas</name>
    <dbReference type="NCBI Taxonomy" id="1032678"/>
    <lineage>
        <taxon>Eukaryota</taxon>
        <taxon>Fungi</taxon>
        <taxon>Dikarya</taxon>
        <taxon>Ascomycota</taxon>
        <taxon>Pezizomycotina</taxon>
        <taxon>Pezizomycetes</taxon>
        <taxon>Pezizales</taxon>
        <taxon>Discinaceae</taxon>
        <taxon>Discina</taxon>
    </lineage>
</organism>
<dbReference type="InterPro" id="IPR001849">
    <property type="entry name" value="PH_domain"/>
</dbReference>
<feature type="compositionally biased region" description="Acidic residues" evidence="3">
    <location>
        <begin position="385"/>
        <end position="394"/>
    </location>
</feature>
<dbReference type="EMBL" id="JBBBZM010000039">
    <property type="protein sequence ID" value="KAL0637098.1"/>
    <property type="molecule type" value="Genomic_DNA"/>
</dbReference>
<dbReference type="PANTHER" id="PTHR36100:SF1">
    <property type="entry name" value="BUD SITE SELECTION PROTEIN 4"/>
    <property type="match status" value="1"/>
</dbReference>
<dbReference type="Proteomes" id="UP001447188">
    <property type="component" value="Unassembled WGS sequence"/>
</dbReference>
<feature type="compositionally biased region" description="Basic and acidic residues" evidence="3">
    <location>
        <begin position="366"/>
        <end position="378"/>
    </location>
</feature>
<feature type="region of interest" description="Disordered" evidence="3">
    <location>
        <begin position="850"/>
        <end position="922"/>
    </location>
</feature>
<gene>
    <name evidence="5" type="primary">BUD4</name>
    <name evidence="5" type="ORF">Q9L58_003921</name>
</gene>
<feature type="region of interest" description="Disordered" evidence="3">
    <location>
        <begin position="1040"/>
        <end position="1081"/>
    </location>
</feature>
<feature type="region of interest" description="Disordered" evidence="3">
    <location>
        <begin position="760"/>
        <end position="814"/>
    </location>
</feature>
<feature type="region of interest" description="Disordered" evidence="3">
    <location>
        <begin position="571"/>
        <end position="600"/>
    </location>
</feature>
<feature type="compositionally biased region" description="Basic and acidic residues" evidence="3">
    <location>
        <begin position="425"/>
        <end position="442"/>
    </location>
</feature>
<evidence type="ECO:0000313" key="5">
    <source>
        <dbReference type="EMBL" id="KAL0637098.1"/>
    </source>
</evidence>
<feature type="compositionally biased region" description="Low complexity" evidence="3">
    <location>
        <begin position="1055"/>
        <end position="1073"/>
    </location>
</feature>
<feature type="compositionally biased region" description="Low complexity" evidence="3">
    <location>
        <begin position="1339"/>
        <end position="1355"/>
    </location>
</feature>
<evidence type="ECO:0000256" key="1">
    <source>
        <dbReference type="ARBA" id="ARBA00022618"/>
    </source>
</evidence>
<dbReference type="CDD" id="cd13278">
    <property type="entry name" value="PH_Bud4"/>
    <property type="match status" value="1"/>
</dbReference>
<dbReference type="PANTHER" id="PTHR36100">
    <property type="entry name" value="BUD SITE SELECTION PROTEIN 4"/>
    <property type="match status" value="1"/>
</dbReference>
<feature type="compositionally biased region" description="Polar residues" evidence="3">
    <location>
        <begin position="503"/>
        <end position="519"/>
    </location>
</feature>
<keyword evidence="6" id="KW-1185">Reference proteome</keyword>
<feature type="compositionally biased region" description="Basic and acidic residues" evidence="3">
    <location>
        <begin position="302"/>
        <end position="317"/>
    </location>
</feature>
<evidence type="ECO:0000313" key="6">
    <source>
        <dbReference type="Proteomes" id="UP001447188"/>
    </source>
</evidence>
<dbReference type="Gene3D" id="2.30.29.30">
    <property type="entry name" value="Pleckstrin-homology domain (PH domain)/Phosphotyrosine-binding domain (PTB)"/>
    <property type="match status" value="1"/>
</dbReference>
<reference evidence="5 6" key="1">
    <citation type="submission" date="2024-02" db="EMBL/GenBank/DDBJ databases">
        <title>Discinaceae phylogenomics.</title>
        <authorList>
            <person name="Dirks A.C."/>
            <person name="James T.Y."/>
        </authorList>
    </citation>
    <scope>NUCLEOTIDE SEQUENCE [LARGE SCALE GENOMIC DNA]</scope>
    <source>
        <strain evidence="5 6">ACD0624</strain>
    </source>
</reference>
<feature type="compositionally biased region" description="Basic and acidic residues" evidence="3">
    <location>
        <begin position="193"/>
        <end position="203"/>
    </location>
</feature>
<feature type="region of interest" description="Disordered" evidence="3">
    <location>
        <begin position="1332"/>
        <end position="1387"/>
    </location>
</feature>
<feature type="region of interest" description="Disordered" evidence="3">
    <location>
        <begin position="498"/>
        <end position="559"/>
    </location>
</feature>
<feature type="region of interest" description="Disordered" evidence="3">
    <location>
        <begin position="1"/>
        <end position="162"/>
    </location>
</feature>
<proteinExistence type="predicted"/>
<dbReference type="InterPro" id="IPR052007">
    <property type="entry name" value="Bud4"/>
</dbReference>
<dbReference type="SUPFAM" id="SSF50729">
    <property type="entry name" value="PH domain-like"/>
    <property type="match status" value="1"/>
</dbReference>
<evidence type="ECO:0000256" key="2">
    <source>
        <dbReference type="ARBA" id="ARBA00023306"/>
    </source>
</evidence>
<feature type="region of interest" description="Disordered" evidence="3">
    <location>
        <begin position="182"/>
        <end position="485"/>
    </location>
</feature>
<feature type="compositionally biased region" description="Basic and acidic residues" evidence="3">
    <location>
        <begin position="462"/>
        <end position="480"/>
    </location>
</feature>
<feature type="compositionally biased region" description="Acidic residues" evidence="3">
    <location>
        <begin position="223"/>
        <end position="233"/>
    </location>
</feature>
<feature type="compositionally biased region" description="Acidic residues" evidence="3">
    <location>
        <begin position="658"/>
        <end position="675"/>
    </location>
</feature>
<dbReference type="SMART" id="SM00233">
    <property type="entry name" value="PH"/>
    <property type="match status" value="1"/>
</dbReference>
<feature type="compositionally biased region" description="Polar residues" evidence="3">
    <location>
        <begin position="101"/>
        <end position="110"/>
    </location>
</feature>
<dbReference type="PROSITE" id="PS50003">
    <property type="entry name" value="PH_DOMAIN"/>
    <property type="match status" value="1"/>
</dbReference>
<keyword evidence="2" id="KW-0131">Cell cycle</keyword>
<feature type="compositionally biased region" description="Basic and acidic residues" evidence="3">
    <location>
        <begin position="324"/>
        <end position="336"/>
    </location>
</feature>